<keyword evidence="8" id="KW-1185">Reference proteome</keyword>
<dbReference type="GO" id="GO:0005549">
    <property type="term" value="F:odorant binding"/>
    <property type="evidence" value="ECO:0007669"/>
    <property type="project" value="InterPro"/>
</dbReference>
<evidence type="ECO:0000256" key="4">
    <source>
        <dbReference type="ARBA" id="ARBA00022729"/>
    </source>
</evidence>
<evidence type="ECO:0000256" key="2">
    <source>
        <dbReference type="ARBA" id="ARBA00008098"/>
    </source>
</evidence>
<reference evidence="8" key="1">
    <citation type="submission" date="2014-01" db="EMBL/GenBank/DDBJ databases">
        <title>The Genome Sequence of Anopheles farauti FAR1 (V2).</title>
        <authorList>
            <consortium name="The Broad Institute Genomics Platform"/>
            <person name="Neafsey D.E."/>
            <person name="Besansky N."/>
            <person name="Howell P."/>
            <person name="Walton C."/>
            <person name="Young S.K."/>
            <person name="Zeng Q."/>
            <person name="Gargeya S."/>
            <person name="Fitzgerald M."/>
            <person name="Haas B."/>
            <person name="Abouelleil A."/>
            <person name="Allen A.W."/>
            <person name="Alvarado L."/>
            <person name="Arachchi H.M."/>
            <person name="Berlin A.M."/>
            <person name="Chapman S.B."/>
            <person name="Gainer-Dewar J."/>
            <person name="Goldberg J."/>
            <person name="Griggs A."/>
            <person name="Gujja S."/>
            <person name="Hansen M."/>
            <person name="Howarth C."/>
            <person name="Imamovic A."/>
            <person name="Ireland A."/>
            <person name="Larimer J."/>
            <person name="McCowan C."/>
            <person name="Murphy C."/>
            <person name="Pearson M."/>
            <person name="Poon T.W."/>
            <person name="Priest M."/>
            <person name="Roberts A."/>
            <person name="Saif S."/>
            <person name="Shea T."/>
            <person name="Sisk P."/>
            <person name="Sykes S."/>
            <person name="Wortman J."/>
            <person name="Nusbaum C."/>
            <person name="Birren B."/>
        </authorList>
    </citation>
    <scope>NUCLEOTIDE SEQUENCE [LARGE SCALE GENOMIC DNA]</scope>
    <source>
        <strain evidence="8">FAR1</strain>
    </source>
</reference>
<keyword evidence="5" id="KW-1015">Disulfide bond</keyword>
<evidence type="ECO:0000313" key="7">
    <source>
        <dbReference type="EnsemblMetazoa" id="AFAF011281-PA"/>
    </source>
</evidence>
<dbReference type="PANTHER" id="PTHR11857">
    <property type="entry name" value="ODORANT BINDING PROTEIN-RELATED"/>
    <property type="match status" value="1"/>
</dbReference>
<feature type="signal peptide" evidence="6">
    <location>
        <begin position="1"/>
        <end position="19"/>
    </location>
</feature>
<protein>
    <recommendedName>
        <fullName evidence="9">Odorant-binding protein</fullName>
    </recommendedName>
</protein>
<dbReference type="InterPro" id="IPR036728">
    <property type="entry name" value="PBP_GOBP_sf"/>
</dbReference>
<dbReference type="Pfam" id="PF01395">
    <property type="entry name" value="PBP_GOBP"/>
    <property type="match status" value="2"/>
</dbReference>
<dbReference type="EnsemblMetazoa" id="AFAF011281-RA">
    <property type="protein sequence ID" value="AFAF011281-PA"/>
    <property type="gene ID" value="AFAF011281"/>
</dbReference>
<sequence>MASSCIALTLATLVSVAFGLSPRCPPDAVRTKSIAQAQEQCVGYLRIPRARLAVYNEYIYPNDTETQCMVRCVGLNLGWWDDANGVQKPALRNYFHPDPDDCQYERRTYHCLKSQRLDCGTQHADPCARAYDSFRCYYEQYGNLVLAPQFVPLSAMELAEVLHQCANILQVPTDCASQHAIDCLGRCLLLRTGVYTDKHGPNLDRLYVQCNNYANETLFRQTTSACYRQLKAECPDECTLAGRFLRECFDESGGILGNIGQFVMVLARTSGMRQEFQQESLMRGADSSLKLLK</sequence>
<dbReference type="GO" id="GO:0005615">
    <property type="term" value="C:extracellular space"/>
    <property type="evidence" value="ECO:0007669"/>
    <property type="project" value="TreeGrafter"/>
</dbReference>
<dbReference type="AlphaFoldDB" id="A0A182QJ61"/>
<dbReference type="Gene3D" id="1.10.238.20">
    <property type="entry name" value="Pheromone/general odorant binding protein domain"/>
    <property type="match status" value="2"/>
</dbReference>
<evidence type="ECO:0000313" key="8">
    <source>
        <dbReference type="Proteomes" id="UP000075886"/>
    </source>
</evidence>
<dbReference type="CDD" id="cd23992">
    <property type="entry name" value="PBP_GOBP"/>
    <property type="match status" value="1"/>
</dbReference>
<proteinExistence type="inferred from homology"/>
<evidence type="ECO:0000256" key="1">
    <source>
        <dbReference type="ARBA" id="ARBA00004613"/>
    </source>
</evidence>
<dbReference type="GO" id="GO:0007608">
    <property type="term" value="P:sensory perception of smell"/>
    <property type="evidence" value="ECO:0007669"/>
    <property type="project" value="TreeGrafter"/>
</dbReference>
<dbReference type="Proteomes" id="UP000075886">
    <property type="component" value="Unassembled WGS sequence"/>
</dbReference>
<dbReference type="FunFam" id="1.10.238.20:FF:000002">
    <property type="entry name" value="AGAP000641-PA"/>
    <property type="match status" value="1"/>
</dbReference>
<dbReference type="SUPFAM" id="SSF47565">
    <property type="entry name" value="Insect pheromone/odorant-binding proteins"/>
    <property type="match status" value="2"/>
</dbReference>
<dbReference type="STRING" id="69004.A0A182QJ61"/>
<evidence type="ECO:0000256" key="6">
    <source>
        <dbReference type="SAM" id="SignalP"/>
    </source>
</evidence>
<dbReference type="VEuPathDB" id="VectorBase:AFAF011281"/>
<evidence type="ECO:0008006" key="9">
    <source>
        <dbReference type="Google" id="ProtNLM"/>
    </source>
</evidence>
<dbReference type="PANTHER" id="PTHR11857:SF46">
    <property type="entry name" value="GENERAL ODORANT-BINDING PROTEIN 99A-RELATED"/>
    <property type="match status" value="1"/>
</dbReference>
<accession>A0A182QJ61</accession>
<keyword evidence="3" id="KW-0964">Secreted</keyword>
<dbReference type="InterPro" id="IPR006170">
    <property type="entry name" value="PBP/GOBP"/>
</dbReference>
<comment type="subcellular location">
    <subcellularLocation>
        <location evidence="1">Secreted</location>
    </subcellularLocation>
</comment>
<dbReference type="EMBL" id="AXCN02001363">
    <property type="status" value="NOT_ANNOTATED_CDS"/>
    <property type="molecule type" value="Genomic_DNA"/>
</dbReference>
<evidence type="ECO:0000256" key="5">
    <source>
        <dbReference type="ARBA" id="ARBA00023157"/>
    </source>
</evidence>
<name>A0A182QJ61_9DIPT</name>
<evidence type="ECO:0000256" key="3">
    <source>
        <dbReference type="ARBA" id="ARBA00022525"/>
    </source>
</evidence>
<organism evidence="7 8">
    <name type="scientific">Anopheles farauti</name>
    <dbReference type="NCBI Taxonomy" id="69004"/>
    <lineage>
        <taxon>Eukaryota</taxon>
        <taxon>Metazoa</taxon>
        <taxon>Ecdysozoa</taxon>
        <taxon>Arthropoda</taxon>
        <taxon>Hexapoda</taxon>
        <taxon>Insecta</taxon>
        <taxon>Pterygota</taxon>
        <taxon>Neoptera</taxon>
        <taxon>Endopterygota</taxon>
        <taxon>Diptera</taxon>
        <taxon>Nematocera</taxon>
        <taxon>Culicoidea</taxon>
        <taxon>Culicidae</taxon>
        <taxon>Anophelinae</taxon>
        <taxon>Anopheles</taxon>
    </lineage>
</organism>
<feature type="chain" id="PRO_5008132859" description="Odorant-binding protein" evidence="6">
    <location>
        <begin position="20"/>
        <end position="293"/>
    </location>
</feature>
<reference evidence="7" key="2">
    <citation type="submission" date="2020-05" db="UniProtKB">
        <authorList>
            <consortium name="EnsemblMetazoa"/>
        </authorList>
    </citation>
    <scope>IDENTIFICATION</scope>
    <source>
        <strain evidence="7">FAR1</strain>
    </source>
</reference>
<keyword evidence="4 6" id="KW-0732">Signal</keyword>
<comment type="similarity">
    <text evidence="2">Belongs to the PBP/GOBP family.</text>
</comment>